<dbReference type="InterPro" id="IPR043461">
    <property type="entry name" value="LpxH-like"/>
</dbReference>
<proteinExistence type="predicted"/>
<dbReference type="Gene3D" id="3.60.21.10">
    <property type="match status" value="1"/>
</dbReference>
<dbReference type="PANTHER" id="PTHR34990:SF2">
    <property type="entry name" value="BLL8164 PROTEIN"/>
    <property type="match status" value="1"/>
</dbReference>
<dbReference type="SUPFAM" id="SSF56300">
    <property type="entry name" value="Metallo-dependent phosphatases"/>
    <property type="match status" value="1"/>
</dbReference>
<dbReference type="InterPro" id="IPR029052">
    <property type="entry name" value="Metallo-depent_PP-like"/>
</dbReference>
<accession>U4V3E5</accession>
<dbReference type="AlphaFoldDB" id="U4V3E5"/>
<keyword evidence="2" id="KW-0997">Cell inner membrane</keyword>
<keyword evidence="1" id="KW-1003">Cell membrane</keyword>
<evidence type="ECO:0000256" key="1">
    <source>
        <dbReference type="ARBA" id="ARBA00022475"/>
    </source>
</evidence>
<feature type="domain" description="Calcineurin-like phosphoesterase" evidence="6">
    <location>
        <begin position="11"/>
        <end position="212"/>
    </location>
</feature>
<protein>
    <submittedName>
        <fullName evidence="7">Ser/threonine protein phosphatase</fullName>
    </submittedName>
</protein>
<evidence type="ECO:0000313" key="8">
    <source>
        <dbReference type="Proteomes" id="UP000016842"/>
    </source>
</evidence>
<keyword evidence="5" id="KW-0464">Manganese</keyword>
<dbReference type="CDD" id="cd07398">
    <property type="entry name" value="MPP_YbbF-LpxH"/>
    <property type="match status" value="1"/>
</dbReference>
<dbReference type="Pfam" id="PF00149">
    <property type="entry name" value="Metallophos"/>
    <property type="match status" value="1"/>
</dbReference>
<keyword evidence="4" id="KW-0472">Membrane</keyword>
<dbReference type="GO" id="GO:0016020">
    <property type="term" value="C:membrane"/>
    <property type="evidence" value="ECO:0007669"/>
    <property type="project" value="GOC"/>
</dbReference>
<dbReference type="Proteomes" id="UP000016842">
    <property type="component" value="Unassembled WGS sequence"/>
</dbReference>
<gene>
    <name evidence="7" type="ORF">Q644_10255</name>
</gene>
<dbReference type="GO" id="GO:0009245">
    <property type="term" value="P:lipid A biosynthetic process"/>
    <property type="evidence" value="ECO:0007669"/>
    <property type="project" value="TreeGrafter"/>
</dbReference>
<sequence>MSADAPQPRKLRTLFISDVHLGSKAAQAELLLDFLRYHEAETIYLVGGDIVDGWRLRRNWHWPQEHNDVVQKLLRKSRKGANIIYIAGNHDEFLRNFQGTHFGGIEVMNRAIHETADGRKFLVIHGDQFDVVVRNARFIAYLGDWAYDSAIWINTVMSRVRSLFGLRYWSFSAWAKFRVKKAVNFIGQFENVVSEEAQRIGVDGVICGHIHHATIESMNGVEYINTGDWVESCTAVIEHFDGRMELIEWTERRDHRPKAGRVNFDNEEHDEGRIIQLPRPPVRELANLRR</sequence>
<evidence type="ECO:0000259" key="6">
    <source>
        <dbReference type="Pfam" id="PF00149"/>
    </source>
</evidence>
<dbReference type="GO" id="GO:0046872">
    <property type="term" value="F:metal ion binding"/>
    <property type="evidence" value="ECO:0007669"/>
    <property type="project" value="UniProtKB-KW"/>
</dbReference>
<dbReference type="EMBL" id="ASXJ01000376">
    <property type="protein sequence ID" value="ERL99577.1"/>
    <property type="molecule type" value="Genomic_DNA"/>
</dbReference>
<dbReference type="GO" id="GO:0008758">
    <property type="term" value="F:UDP-2,3-diacylglucosamine hydrolase activity"/>
    <property type="evidence" value="ECO:0007669"/>
    <property type="project" value="TreeGrafter"/>
</dbReference>
<keyword evidence="3" id="KW-0479">Metal-binding</keyword>
<evidence type="ECO:0000256" key="4">
    <source>
        <dbReference type="ARBA" id="ARBA00023136"/>
    </source>
</evidence>
<reference evidence="7 8" key="1">
    <citation type="journal article" date="2014" name="FEMS Microbiol. Lett.">
        <title>Genome sequencing analysis reveals virulence-related gene content of Ochrobactrum intermedium strain 229E, a urease-positive strain isolated from the human gastric niche.</title>
        <authorList>
            <person name="Kulkarni G.J."/>
            <person name="Shetty S."/>
            <person name="Dharne M.S."/>
            <person name="Shouche Y.S."/>
        </authorList>
    </citation>
    <scope>NUCLEOTIDE SEQUENCE [LARGE SCALE GENOMIC DNA]</scope>
    <source>
        <strain evidence="7 8">229E</strain>
    </source>
</reference>
<organism evidence="7 8">
    <name type="scientific">Brucella intermedia 229E</name>
    <dbReference type="NCBI Taxonomy" id="1337887"/>
    <lineage>
        <taxon>Bacteria</taxon>
        <taxon>Pseudomonadati</taxon>
        <taxon>Pseudomonadota</taxon>
        <taxon>Alphaproteobacteria</taxon>
        <taxon>Hyphomicrobiales</taxon>
        <taxon>Brucellaceae</taxon>
        <taxon>Brucella/Ochrobactrum group</taxon>
        <taxon>Brucella</taxon>
    </lineage>
</organism>
<dbReference type="PATRIC" id="fig|1337887.3.peg.5523"/>
<name>U4V3E5_9HYPH</name>
<evidence type="ECO:0000313" key="7">
    <source>
        <dbReference type="EMBL" id="ERL99577.1"/>
    </source>
</evidence>
<evidence type="ECO:0000256" key="3">
    <source>
        <dbReference type="ARBA" id="ARBA00022723"/>
    </source>
</evidence>
<evidence type="ECO:0000256" key="5">
    <source>
        <dbReference type="ARBA" id="ARBA00023211"/>
    </source>
</evidence>
<comment type="caution">
    <text evidence="7">The sequence shown here is derived from an EMBL/GenBank/DDBJ whole genome shotgun (WGS) entry which is preliminary data.</text>
</comment>
<evidence type="ECO:0000256" key="2">
    <source>
        <dbReference type="ARBA" id="ARBA00022519"/>
    </source>
</evidence>
<dbReference type="PANTHER" id="PTHR34990">
    <property type="entry name" value="UDP-2,3-DIACYLGLUCOSAMINE HYDROLASE-RELATED"/>
    <property type="match status" value="1"/>
</dbReference>
<dbReference type="InterPro" id="IPR004843">
    <property type="entry name" value="Calcineurin-like_PHP"/>
</dbReference>